<feature type="transmembrane region" description="Helical" evidence="1">
    <location>
        <begin position="39"/>
        <end position="63"/>
    </location>
</feature>
<feature type="transmembrane region" description="Helical" evidence="1">
    <location>
        <begin position="75"/>
        <end position="93"/>
    </location>
</feature>
<feature type="transmembrane region" description="Helical" evidence="1">
    <location>
        <begin position="187"/>
        <end position="208"/>
    </location>
</feature>
<feature type="transmembrane region" description="Helical" evidence="1">
    <location>
        <begin position="105"/>
        <end position="123"/>
    </location>
</feature>
<keyword evidence="1" id="KW-0472">Membrane</keyword>
<dbReference type="SUPFAM" id="SSF103481">
    <property type="entry name" value="Multidrug resistance efflux transporter EmrE"/>
    <property type="match status" value="2"/>
</dbReference>
<keyword evidence="1" id="KW-1133">Transmembrane helix</keyword>
<evidence type="ECO:0000256" key="1">
    <source>
        <dbReference type="SAM" id="Phobius"/>
    </source>
</evidence>
<feature type="transmembrane region" description="Helical" evidence="1">
    <location>
        <begin position="130"/>
        <end position="147"/>
    </location>
</feature>
<feature type="transmembrane region" description="Helical" evidence="1">
    <location>
        <begin position="243"/>
        <end position="263"/>
    </location>
</feature>
<dbReference type="AlphaFoldDB" id="A0A486XVE2"/>
<dbReference type="PANTHER" id="PTHR22911">
    <property type="entry name" value="ACYL-MALONYL CONDENSING ENZYME-RELATED"/>
    <property type="match status" value="1"/>
</dbReference>
<gene>
    <name evidence="3" type="ORF">BAL341_2782</name>
</gene>
<feature type="transmembrane region" description="Helical" evidence="1">
    <location>
        <begin position="153"/>
        <end position="175"/>
    </location>
</feature>
<organism evidence="3">
    <name type="scientific">Rheinheimera sp. BAL341</name>
    <dbReference type="NCBI Taxonomy" id="1708203"/>
    <lineage>
        <taxon>Bacteria</taxon>
        <taxon>Pseudomonadati</taxon>
        <taxon>Pseudomonadota</taxon>
        <taxon>Gammaproteobacteria</taxon>
        <taxon>Chromatiales</taxon>
        <taxon>Chromatiaceae</taxon>
        <taxon>Rheinheimera</taxon>
    </lineage>
</organism>
<feature type="domain" description="EamA" evidence="2">
    <location>
        <begin position="14"/>
        <end position="146"/>
    </location>
</feature>
<proteinExistence type="predicted"/>
<feature type="transmembrane region" description="Helical" evidence="1">
    <location>
        <begin position="269"/>
        <end position="287"/>
    </location>
</feature>
<dbReference type="PANTHER" id="PTHR22911:SF103">
    <property type="entry name" value="BLR2811 PROTEIN"/>
    <property type="match status" value="1"/>
</dbReference>
<dbReference type="GO" id="GO:0016020">
    <property type="term" value="C:membrane"/>
    <property type="evidence" value="ECO:0007669"/>
    <property type="project" value="InterPro"/>
</dbReference>
<feature type="domain" description="EamA" evidence="2">
    <location>
        <begin position="156"/>
        <end position="282"/>
    </location>
</feature>
<sequence length="291" mass="31990">MAASFPVTTDKPLRGILCMILAVALFAVMDAAMKSLTPYYSAMQIACLRGALAWPLVVLWLVSSGRHKSLLKTRWSLHLLRAVLGVTMLWAFVYSLQSLALAEAYTIFFTAPLLITAMSAFWLKEYVAPRHWVAIAIGLISVLFMLQPDGDKLISLGALMALLAAFCYAISAITVRILGRTEGTGNMVFWLMTLLALGAGVLALPDWQPLRSELWFSFVLIGITGFGGQIAITQAFKVAPAALIAPFEYTALLWGMGFDIVLWQLFPQFSTLAGALVIILSGLYLLWQHRR</sequence>
<feature type="transmembrane region" description="Helical" evidence="1">
    <location>
        <begin position="12"/>
        <end position="33"/>
    </location>
</feature>
<keyword evidence="1" id="KW-0812">Transmembrane</keyword>
<dbReference type="InterPro" id="IPR037185">
    <property type="entry name" value="EmrE-like"/>
</dbReference>
<dbReference type="EMBL" id="CAAJGR010000005">
    <property type="protein sequence ID" value="VHO05696.1"/>
    <property type="molecule type" value="Genomic_DNA"/>
</dbReference>
<evidence type="ECO:0000259" key="2">
    <source>
        <dbReference type="Pfam" id="PF00892"/>
    </source>
</evidence>
<dbReference type="InterPro" id="IPR000620">
    <property type="entry name" value="EamA_dom"/>
</dbReference>
<evidence type="ECO:0000313" key="3">
    <source>
        <dbReference type="EMBL" id="VHO05696.1"/>
    </source>
</evidence>
<dbReference type="Pfam" id="PF00892">
    <property type="entry name" value="EamA"/>
    <property type="match status" value="2"/>
</dbReference>
<protein>
    <submittedName>
        <fullName evidence="3">Putative membrane protein</fullName>
    </submittedName>
</protein>
<reference evidence="3" key="1">
    <citation type="submission" date="2019-04" db="EMBL/GenBank/DDBJ databases">
        <authorList>
            <person name="Brambilla D."/>
        </authorList>
    </citation>
    <scope>NUCLEOTIDE SEQUENCE</scope>
    <source>
        <strain evidence="3">BAL1</strain>
    </source>
</reference>
<feature type="transmembrane region" description="Helical" evidence="1">
    <location>
        <begin position="214"/>
        <end position="236"/>
    </location>
</feature>
<accession>A0A486XVE2</accession>
<name>A0A486XVE2_9GAMM</name>